<gene>
    <name evidence="1" type="ORF">BAA01_09325</name>
</gene>
<name>A0A1Y3PEA8_9BACI</name>
<organism evidence="1 2">
    <name type="scientific">Bacillus thermozeamaize</name>
    <dbReference type="NCBI Taxonomy" id="230954"/>
    <lineage>
        <taxon>Bacteria</taxon>
        <taxon>Bacillati</taxon>
        <taxon>Bacillota</taxon>
        <taxon>Bacilli</taxon>
        <taxon>Bacillales</taxon>
        <taxon>Bacillaceae</taxon>
        <taxon>Bacillus</taxon>
    </lineage>
</organism>
<evidence type="ECO:0008006" key="3">
    <source>
        <dbReference type="Google" id="ProtNLM"/>
    </source>
</evidence>
<evidence type="ECO:0000313" key="1">
    <source>
        <dbReference type="EMBL" id="OUM85662.1"/>
    </source>
</evidence>
<reference evidence="2" key="1">
    <citation type="submission" date="2016-06" db="EMBL/GenBank/DDBJ databases">
        <authorList>
            <person name="Nascimento L."/>
            <person name="Pereira R.V."/>
            <person name="Martins L.F."/>
            <person name="Quaggio R.B."/>
            <person name="Silva A.M."/>
            <person name="Setubal J.C."/>
        </authorList>
    </citation>
    <scope>NUCLEOTIDE SEQUENCE [LARGE SCALE GENOMIC DNA]</scope>
</reference>
<comment type="caution">
    <text evidence="1">The sequence shown here is derived from an EMBL/GenBank/DDBJ whole genome shotgun (WGS) entry which is preliminary data.</text>
</comment>
<dbReference type="EMBL" id="LZRT01000098">
    <property type="protein sequence ID" value="OUM85662.1"/>
    <property type="molecule type" value="Genomic_DNA"/>
</dbReference>
<sequence length="87" mass="9571">MEGIGIKDSNGRPISEGDTVSVKVKTWYGFLEICRGPIRFITDDLSSWGCGYAVMNTHRGPTFLSSISKSNTVIEVVEEMEGVEQRG</sequence>
<accession>A0A1Y3PEA8</accession>
<protein>
    <recommendedName>
        <fullName evidence="3">YopX protein domain-containing protein</fullName>
    </recommendedName>
</protein>
<dbReference type="AlphaFoldDB" id="A0A1Y3PEA8"/>
<proteinExistence type="predicted"/>
<dbReference type="Proteomes" id="UP000196475">
    <property type="component" value="Unassembled WGS sequence"/>
</dbReference>
<evidence type="ECO:0000313" key="2">
    <source>
        <dbReference type="Proteomes" id="UP000196475"/>
    </source>
</evidence>